<keyword evidence="3" id="KW-1185">Reference proteome</keyword>
<accession>A0A2P6RGT7</accession>
<gene>
    <name evidence="2" type="ORF">RchiOBHm_Chr3g0493811</name>
</gene>
<organism evidence="2 3">
    <name type="scientific">Rosa chinensis</name>
    <name type="common">China rose</name>
    <dbReference type="NCBI Taxonomy" id="74649"/>
    <lineage>
        <taxon>Eukaryota</taxon>
        <taxon>Viridiplantae</taxon>
        <taxon>Streptophyta</taxon>
        <taxon>Embryophyta</taxon>
        <taxon>Tracheophyta</taxon>
        <taxon>Spermatophyta</taxon>
        <taxon>Magnoliopsida</taxon>
        <taxon>eudicotyledons</taxon>
        <taxon>Gunneridae</taxon>
        <taxon>Pentapetalae</taxon>
        <taxon>rosids</taxon>
        <taxon>fabids</taxon>
        <taxon>Rosales</taxon>
        <taxon>Rosaceae</taxon>
        <taxon>Rosoideae</taxon>
        <taxon>Rosoideae incertae sedis</taxon>
        <taxon>Rosa</taxon>
    </lineage>
</organism>
<dbReference type="EMBL" id="PDCK01000041">
    <property type="protein sequence ID" value="PRQ45653.1"/>
    <property type="molecule type" value="Genomic_DNA"/>
</dbReference>
<evidence type="ECO:0000313" key="2">
    <source>
        <dbReference type="EMBL" id="PRQ45653.1"/>
    </source>
</evidence>
<sequence length="79" mass="8639">MNNVGMLKKVSFYFFYSLSALKGSSLSLSSSPPQRYKPPEAVPYRRTSPASELTTISSFSSLPEKQISASTVAPLICYP</sequence>
<dbReference type="AlphaFoldDB" id="A0A2P6RGT7"/>
<evidence type="ECO:0000313" key="3">
    <source>
        <dbReference type="Proteomes" id="UP000238479"/>
    </source>
</evidence>
<protein>
    <submittedName>
        <fullName evidence="2">Uncharacterized protein</fullName>
    </submittedName>
</protein>
<feature type="region of interest" description="Disordered" evidence="1">
    <location>
        <begin position="24"/>
        <end position="48"/>
    </location>
</feature>
<evidence type="ECO:0000256" key="1">
    <source>
        <dbReference type="SAM" id="MobiDB-lite"/>
    </source>
</evidence>
<comment type="caution">
    <text evidence="2">The sequence shown here is derived from an EMBL/GenBank/DDBJ whole genome shotgun (WGS) entry which is preliminary data.</text>
</comment>
<reference evidence="2 3" key="1">
    <citation type="journal article" date="2018" name="Nat. Genet.">
        <title>The Rosa genome provides new insights in the design of modern roses.</title>
        <authorList>
            <person name="Bendahmane M."/>
        </authorList>
    </citation>
    <scope>NUCLEOTIDE SEQUENCE [LARGE SCALE GENOMIC DNA]</scope>
    <source>
        <strain evidence="3">cv. Old Blush</strain>
    </source>
</reference>
<proteinExistence type="predicted"/>
<dbReference type="Proteomes" id="UP000238479">
    <property type="component" value="Chromosome 3"/>
</dbReference>
<name>A0A2P6RGT7_ROSCH</name>
<dbReference type="Gramene" id="PRQ45653">
    <property type="protein sequence ID" value="PRQ45653"/>
    <property type="gene ID" value="RchiOBHm_Chr3g0493811"/>
</dbReference>